<dbReference type="GO" id="GO:0008887">
    <property type="term" value="F:glycerate kinase activity"/>
    <property type="evidence" value="ECO:0007669"/>
    <property type="project" value="InterPro"/>
</dbReference>
<name>A0A554NER8_9EURY</name>
<evidence type="ECO:0000313" key="3">
    <source>
        <dbReference type="EMBL" id="TSD15883.1"/>
    </source>
</evidence>
<reference evidence="3 4" key="1">
    <citation type="submission" date="2018-06" db="EMBL/GenBank/DDBJ databases">
        <title>Natronomonas sp. F16-60 a new haloarchaeon isolated from a solar saltern of Isla Cristina, Huelva, Spain.</title>
        <authorList>
            <person name="Duran-Viseras A."/>
            <person name="Sanchez-Porro C."/>
            <person name="Ventosa A."/>
        </authorList>
    </citation>
    <scope>NUCLEOTIDE SEQUENCE [LARGE SCALE GENOMIC DNA]</scope>
    <source>
        <strain evidence="3 4">F16-60</strain>
    </source>
</reference>
<keyword evidence="3" id="KW-0418">Kinase</keyword>
<dbReference type="OrthoDB" id="10741at2157"/>
<dbReference type="InParanoid" id="A0A554NER8"/>
<sequence length="459" mass="45144">MIRNRDALLSGARDPELAELALDCVAAGIRGADPERAARERVRVAGGRLHVGDAAHDLAAHDRVVVVGGGKAAAGVARAVEGVLGDHLTGGVVAVPADADTTGLDRIEVVTAGHPTPDAGSVTAAERVLATARAADERTLVLAVLTGGGSAMLAAPAGDLELADLRGATEGLLAAGADIDETNAIRKHLSALKGGRLARAAAPATVAGLLVSDVVGDDPAVVASGPTAPDPTTDADALAVLDRYGVDAPAVRAHLRAGVDGQHPGTPAAGDEAFGRVTNHVLAGARTAIDAARGRAREAGAEPLVRSSRVRGEAREAALTGVAVAEEVLDTGDPVTPPAVVLSGGETTVTVRGDGVGGPNGEYALRAAIELAGTDAPVALAAVDTDGRDGSADAAGALVDPGTVADRGSARESLARNDSHGFLDAAGALVDTGATGTNVNDLRVLVVGDGAGEPGSPGA</sequence>
<protein>
    <submittedName>
        <fullName evidence="3">Glycerate kinase</fullName>
    </submittedName>
</protein>
<dbReference type="RefSeq" id="WP_144260359.1">
    <property type="nucleotide sequence ID" value="NZ_QMDX01000001.1"/>
</dbReference>
<keyword evidence="4" id="KW-1185">Reference proteome</keyword>
<dbReference type="PANTHER" id="PTHR12227">
    <property type="entry name" value="GLYCERATE KINASE"/>
    <property type="match status" value="1"/>
</dbReference>
<comment type="caution">
    <text evidence="3">The sequence shown here is derived from an EMBL/GenBank/DDBJ whole genome shotgun (WGS) entry which is preliminary data.</text>
</comment>
<dbReference type="SUPFAM" id="SSF82544">
    <property type="entry name" value="GckA/TtuD-like"/>
    <property type="match status" value="1"/>
</dbReference>
<dbReference type="Pfam" id="PF05161">
    <property type="entry name" value="MOFRL"/>
    <property type="match status" value="1"/>
</dbReference>
<dbReference type="InterPro" id="IPR025286">
    <property type="entry name" value="MOFRL_assoc_dom"/>
</dbReference>
<accession>A0A554NER8</accession>
<feature type="domain" description="MOFRL-associated" evidence="2">
    <location>
        <begin position="21"/>
        <end position="255"/>
    </location>
</feature>
<evidence type="ECO:0000259" key="1">
    <source>
        <dbReference type="Pfam" id="PF05161"/>
    </source>
</evidence>
<feature type="domain" description="MOFRL" evidence="1">
    <location>
        <begin position="340"/>
        <end position="441"/>
    </location>
</feature>
<evidence type="ECO:0000259" key="2">
    <source>
        <dbReference type="Pfam" id="PF13660"/>
    </source>
</evidence>
<dbReference type="Pfam" id="PF13660">
    <property type="entry name" value="DUF4147"/>
    <property type="match status" value="1"/>
</dbReference>
<organism evidence="3 4">
    <name type="scientific">Haloglomus irregulare</name>
    <dbReference type="NCBI Taxonomy" id="2234134"/>
    <lineage>
        <taxon>Archaea</taxon>
        <taxon>Methanobacteriati</taxon>
        <taxon>Methanobacteriota</taxon>
        <taxon>Stenosarchaea group</taxon>
        <taxon>Halobacteria</taxon>
        <taxon>Halobacteriales</taxon>
        <taxon>Natronomonadaceae</taxon>
        <taxon>Haloglomus</taxon>
    </lineage>
</organism>
<dbReference type="InterPro" id="IPR037035">
    <property type="entry name" value="GK-like_C_sf"/>
</dbReference>
<gene>
    <name evidence="3" type="ORF">DP107_01490</name>
</gene>
<evidence type="ECO:0000313" key="4">
    <source>
        <dbReference type="Proteomes" id="UP000319894"/>
    </source>
</evidence>
<dbReference type="Proteomes" id="UP000319894">
    <property type="component" value="Unassembled WGS sequence"/>
</dbReference>
<dbReference type="InterPro" id="IPR007835">
    <property type="entry name" value="MOFRL"/>
</dbReference>
<dbReference type="Gene3D" id="3.40.50.10180">
    <property type="entry name" value="Glycerate kinase, MOFRL-like N-terminal domain"/>
    <property type="match status" value="1"/>
</dbReference>
<dbReference type="GO" id="GO:0005737">
    <property type="term" value="C:cytoplasm"/>
    <property type="evidence" value="ECO:0007669"/>
    <property type="project" value="TreeGrafter"/>
</dbReference>
<dbReference type="InterPro" id="IPR038614">
    <property type="entry name" value="GK_N_sf"/>
</dbReference>
<dbReference type="InterPro" id="IPR039760">
    <property type="entry name" value="MOFRL_protein"/>
</dbReference>
<proteinExistence type="predicted"/>
<dbReference type="PANTHER" id="PTHR12227:SF0">
    <property type="entry name" value="GLYCERATE KINASE"/>
    <property type="match status" value="1"/>
</dbReference>
<dbReference type="EMBL" id="QMDX01000001">
    <property type="protein sequence ID" value="TSD15883.1"/>
    <property type="molecule type" value="Genomic_DNA"/>
</dbReference>
<dbReference type="Gene3D" id="3.40.1480.10">
    <property type="entry name" value="MOFRL domain"/>
    <property type="match status" value="1"/>
</dbReference>
<keyword evidence="3" id="KW-0808">Transferase</keyword>
<dbReference type="AlphaFoldDB" id="A0A554NER8"/>